<name>A0A1I1PFV0_RUMAL</name>
<evidence type="ECO:0000313" key="2">
    <source>
        <dbReference type="Proteomes" id="UP000182192"/>
    </source>
</evidence>
<reference evidence="1 2" key="1">
    <citation type="submission" date="2016-10" db="EMBL/GenBank/DDBJ databases">
        <authorList>
            <person name="de Groot N.N."/>
        </authorList>
    </citation>
    <scope>NUCLEOTIDE SEQUENCE [LARGE SCALE GENOMIC DNA]</scope>
    <source>
        <strain evidence="1 2">AR67</strain>
    </source>
</reference>
<gene>
    <name evidence="1" type="ORF">SAMN02910406_03054</name>
</gene>
<feature type="non-terminal residue" evidence="1">
    <location>
        <position position="1"/>
    </location>
</feature>
<protein>
    <submittedName>
        <fullName evidence="1">Uncharacterized protein</fullName>
    </submittedName>
</protein>
<proteinExistence type="predicted"/>
<sequence length="39" mass="4315">FFEEGLGVCALKQLISPVNMFFYSDVRIWFEGAAVATAS</sequence>
<accession>A0A1I1PFV0</accession>
<dbReference type="Proteomes" id="UP000182192">
    <property type="component" value="Unassembled WGS sequence"/>
</dbReference>
<organism evidence="1 2">
    <name type="scientific">Ruminococcus albus</name>
    <dbReference type="NCBI Taxonomy" id="1264"/>
    <lineage>
        <taxon>Bacteria</taxon>
        <taxon>Bacillati</taxon>
        <taxon>Bacillota</taxon>
        <taxon>Clostridia</taxon>
        <taxon>Eubacteriales</taxon>
        <taxon>Oscillospiraceae</taxon>
        <taxon>Ruminococcus</taxon>
    </lineage>
</organism>
<dbReference type="AlphaFoldDB" id="A0A1I1PFV0"/>
<evidence type="ECO:0000313" key="1">
    <source>
        <dbReference type="EMBL" id="SFD08699.1"/>
    </source>
</evidence>
<dbReference type="EMBL" id="FOKQ01000034">
    <property type="protein sequence ID" value="SFD08699.1"/>
    <property type="molecule type" value="Genomic_DNA"/>
</dbReference>